<reference evidence="3" key="1">
    <citation type="submission" date="2020-03" db="EMBL/GenBank/DDBJ databases">
        <title>Hybrid Assembly of Korean Phytophthora infestans isolates.</title>
        <authorList>
            <person name="Prokchorchik M."/>
            <person name="Lee Y."/>
            <person name="Seo J."/>
            <person name="Cho J.-H."/>
            <person name="Park Y.-E."/>
            <person name="Jang D.-C."/>
            <person name="Im J.-S."/>
            <person name="Choi J.-G."/>
            <person name="Park H.-J."/>
            <person name="Lee G.-B."/>
            <person name="Lee Y.-G."/>
            <person name="Hong S.-Y."/>
            <person name="Cho K."/>
            <person name="Sohn K.H."/>
        </authorList>
    </citation>
    <scope>NUCLEOTIDE SEQUENCE</scope>
    <source>
        <strain evidence="3">KR_2_A2</strain>
    </source>
</reference>
<protein>
    <recommendedName>
        <fullName evidence="5">Secreted RxLR effector peptide protein</fullName>
    </recommendedName>
</protein>
<comment type="caution">
    <text evidence="3">The sequence shown here is derived from an EMBL/GenBank/DDBJ whole genome shotgun (WGS) entry which is preliminary data.</text>
</comment>
<evidence type="ECO:0008006" key="5">
    <source>
        <dbReference type="Google" id="ProtNLM"/>
    </source>
</evidence>
<evidence type="ECO:0000256" key="1">
    <source>
        <dbReference type="SAM" id="MobiDB-lite"/>
    </source>
</evidence>
<evidence type="ECO:0000313" key="4">
    <source>
        <dbReference type="Proteomes" id="UP000704712"/>
    </source>
</evidence>
<proteinExistence type="predicted"/>
<sequence>MTKFWSSVLTLLASIPDSGFYALNSPSDENGNINDDSAFDYEESDSASAAESEARNDDISADEYHPSDLKGFSDSDEIMNDK</sequence>
<evidence type="ECO:0000313" key="3">
    <source>
        <dbReference type="EMBL" id="KAF4144732.1"/>
    </source>
</evidence>
<feature type="region of interest" description="Disordered" evidence="1">
    <location>
        <begin position="26"/>
        <end position="82"/>
    </location>
</feature>
<feature type="compositionally biased region" description="Basic and acidic residues" evidence="1">
    <location>
        <begin position="52"/>
        <end position="82"/>
    </location>
</feature>
<dbReference type="AlphaFoldDB" id="A0A8S9UZW4"/>
<feature type="signal peptide" evidence="2">
    <location>
        <begin position="1"/>
        <end position="21"/>
    </location>
</feature>
<dbReference type="Proteomes" id="UP000704712">
    <property type="component" value="Unassembled WGS sequence"/>
</dbReference>
<evidence type="ECO:0000256" key="2">
    <source>
        <dbReference type="SAM" id="SignalP"/>
    </source>
</evidence>
<keyword evidence="2" id="KW-0732">Signal</keyword>
<name>A0A8S9UZW4_PHYIN</name>
<accession>A0A8S9UZW4</accession>
<organism evidence="3 4">
    <name type="scientific">Phytophthora infestans</name>
    <name type="common">Potato late blight agent</name>
    <name type="synonym">Botrytis infestans</name>
    <dbReference type="NCBI Taxonomy" id="4787"/>
    <lineage>
        <taxon>Eukaryota</taxon>
        <taxon>Sar</taxon>
        <taxon>Stramenopiles</taxon>
        <taxon>Oomycota</taxon>
        <taxon>Peronosporomycetes</taxon>
        <taxon>Peronosporales</taxon>
        <taxon>Peronosporaceae</taxon>
        <taxon>Phytophthora</taxon>
    </lineage>
</organism>
<feature type="chain" id="PRO_5035771243" description="Secreted RxLR effector peptide protein" evidence="2">
    <location>
        <begin position="22"/>
        <end position="82"/>
    </location>
</feature>
<gene>
    <name evidence="3" type="ORF">GN958_ATG06069</name>
</gene>
<dbReference type="EMBL" id="JAACNO010000809">
    <property type="protein sequence ID" value="KAF4144732.1"/>
    <property type="molecule type" value="Genomic_DNA"/>
</dbReference>